<dbReference type="EMBL" id="UGUS01000002">
    <property type="protein sequence ID" value="SUD31171.1"/>
    <property type="molecule type" value="Genomic_DNA"/>
</dbReference>
<feature type="signal peptide" evidence="2">
    <location>
        <begin position="1"/>
        <end position="21"/>
    </location>
</feature>
<dbReference type="KEGG" id="pfn:HZ99_04185"/>
<evidence type="ECO:0000313" key="4">
    <source>
        <dbReference type="Proteomes" id="UP000255125"/>
    </source>
</evidence>
<gene>
    <name evidence="3" type="ORF">NCTC10392_03097</name>
</gene>
<organism evidence="3 4">
    <name type="scientific">Pseudomonas fluorescens</name>
    <dbReference type="NCBI Taxonomy" id="294"/>
    <lineage>
        <taxon>Bacteria</taxon>
        <taxon>Pseudomonadati</taxon>
        <taxon>Pseudomonadota</taxon>
        <taxon>Gammaproteobacteria</taxon>
        <taxon>Pseudomonadales</taxon>
        <taxon>Pseudomonadaceae</taxon>
        <taxon>Pseudomonas</taxon>
    </lineage>
</organism>
<evidence type="ECO:0008006" key="5">
    <source>
        <dbReference type="Google" id="ProtNLM"/>
    </source>
</evidence>
<dbReference type="OrthoDB" id="7027963at2"/>
<dbReference type="AlphaFoldDB" id="A0A379IEL0"/>
<protein>
    <recommendedName>
        <fullName evidence="5">Secreted protein</fullName>
    </recommendedName>
</protein>
<feature type="chain" id="PRO_5016582058" description="Secreted protein" evidence="2">
    <location>
        <begin position="22"/>
        <end position="73"/>
    </location>
</feature>
<feature type="compositionally biased region" description="Basic and acidic residues" evidence="1">
    <location>
        <begin position="53"/>
        <end position="73"/>
    </location>
</feature>
<name>A0A379IEL0_PSEFL</name>
<evidence type="ECO:0000256" key="1">
    <source>
        <dbReference type="SAM" id="MobiDB-lite"/>
    </source>
</evidence>
<proteinExistence type="predicted"/>
<dbReference type="Proteomes" id="UP000255125">
    <property type="component" value="Unassembled WGS sequence"/>
</dbReference>
<keyword evidence="2" id="KW-0732">Signal</keyword>
<dbReference type="RefSeq" id="WP_038441510.1">
    <property type="nucleotide sequence ID" value="NZ_CP008896.1"/>
</dbReference>
<reference evidence="3 4" key="1">
    <citation type="submission" date="2018-06" db="EMBL/GenBank/DDBJ databases">
        <authorList>
            <consortium name="Pathogen Informatics"/>
            <person name="Doyle S."/>
        </authorList>
    </citation>
    <scope>NUCLEOTIDE SEQUENCE [LARGE SCALE GENOMIC DNA]</scope>
    <source>
        <strain evidence="3 4">NCTC10392</strain>
    </source>
</reference>
<evidence type="ECO:0000313" key="3">
    <source>
        <dbReference type="EMBL" id="SUD31171.1"/>
    </source>
</evidence>
<accession>A0A379IEL0</accession>
<evidence type="ECO:0000256" key="2">
    <source>
        <dbReference type="SAM" id="SignalP"/>
    </source>
</evidence>
<sequence>MKLSTLMLAGLLGLTSTAALAEGGAERVKEYFDSFSFTLKPINSDAEQTAAVDAKDKESDCAEHAREARQPKS</sequence>
<feature type="region of interest" description="Disordered" evidence="1">
    <location>
        <begin position="49"/>
        <end position="73"/>
    </location>
</feature>